<accession>A0A4P9ZTG8</accession>
<proteinExistence type="predicted"/>
<feature type="region of interest" description="Disordered" evidence="2">
    <location>
        <begin position="909"/>
        <end position="932"/>
    </location>
</feature>
<protein>
    <submittedName>
        <fullName evidence="3">Uncharacterized protein</fullName>
    </submittedName>
</protein>
<evidence type="ECO:0000313" key="3">
    <source>
        <dbReference type="EMBL" id="RKP36813.1"/>
    </source>
</evidence>
<name>A0A4P9ZTG8_9FUNG</name>
<keyword evidence="1" id="KW-0175">Coiled coil</keyword>
<keyword evidence="4" id="KW-1185">Reference proteome</keyword>
<feature type="region of interest" description="Disordered" evidence="2">
    <location>
        <begin position="1054"/>
        <end position="1084"/>
    </location>
</feature>
<feature type="coiled-coil region" evidence="1">
    <location>
        <begin position="698"/>
        <end position="904"/>
    </location>
</feature>
<evidence type="ECO:0000256" key="1">
    <source>
        <dbReference type="SAM" id="Coils"/>
    </source>
</evidence>
<sequence>MLADSPYHTLRQFFQLLDTLERLADDQQAQLPGLLQTLLTLLDDAYVARYISHVSPSQWFSSPAPAASNPTAPAIPEPAHPGEGRWLARLFDILLLPTTGHSIYPQRPASLVGDRPLTNYALAILSSPVVSTLFRDPIGTVISPYVDPLCHYIVHHGESMDDMLQCQFLQLLQLMTTPPAGAHFAGQSSAQRAFIHYCMDRTLAGATLAGRPEDDDNKNDSDESNPPPSRLEDSSDDPTEPSLHYHRTLVQLAGHCAAVARVVQQHPRAARFYKALLTHIGQPDSSTTVLALLSLHLLLTHDPALSGKIFNATNNRETWRLIFHIVGRTDSEEDLRVAIDLVYGLLNHRDMQSVIADHPSLIKAVRLTLEHQWKEHERYDEIYYLLSILLEHRINLNEIIDLIDEFDIVAQASSSMERFLRSIANDPNQASLMNISSGSISTLVSDRPDSEIDEWWAPHEYPHLFPFLMAVARIQLENNESLEKLQQVLADMVGMALILQIDRLGDFAESQIVLALFKQLNSFITQFSRTHCGQQAILHLQQHELNRLLEAQQPNFAYSQLQKLYSTLNQPINSDPVATVTCAQISSLTVALWLQSFGSSTVSSLQRSHTTHPPMDTSPTVCDVLALAAIRSTDLATHPLLCNMAQVSGPFYNRYMSRITHHHRILLLQTADHFLQESNQQDQSDFLEQENGRLTAQVTTLQIQLRDTTRTNEELQVEARELERTAKECQTESKVLSRDVDELTSRLQNKNGEMGELKAFVSDLKQEIQIFQEDVAMREERWNKVVRQLRTKTEQLNTAESRLERMTKDHRTLTTENKKLREQVDRIPSLEARLNDELNYDNQQARDENNKLQHRFSGQKEELESLSVDLAREKQTVAQFQSLMRQQREQLEQHEQVAQLMMNIYTKKPRYSNDSEPVSIPETPAPKMDGATATVKRSGGAYGDMNDHGSHYWPNPTSFTSASLSSLEYPHTPTLARPPGGTDGATAERIEPAATPNTVLPTHRMGLVFPVPNAMATNKTDSGASHVGGISHESLETSSRSTSGATIVTDILGVGDTPTSIVDGGGTGGPRARTDGYGTPTIPPVQLLVTSNDR</sequence>
<evidence type="ECO:0000313" key="4">
    <source>
        <dbReference type="Proteomes" id="UP000268162"/>
    </source>
</evidence>
<gene>
    <name evidence="3" type="ORF">BJ085DRAFT_37339</name>
</gene>
<dbReference type="AlphaFoldDB" id="A0A4P9ZTG8"/>
<dbReference type="Proteomes" id="UP000268162">
    <property type="component" value="Unassembled WGS sequence"/>
</dbReference>
<reference evidence="4" key="1">
    <citation type="journal article" date="2018" name="Nat. Microbiol.">
        <title>Leveraging single-cell genomics to expand the fungal tree of life.</title>
        <authorList>
            <person name="Ahrendt S.R."/>
            <person name="Quandt C.A."/>
            <person name="Ciobanu D."/>
            <person name="Clum A."/>
            <person name="Salamov A."/>
            <person name="Andreopoulos B."/>
            <person name="Cheng J.F."/>
            <person name="Woyke T."/>
            <person name="Pelin A."/>
            <person name="Henrissat B."/>
            <person name="Reynolds N.K."/>
            <person name="Benny G.L."/>
            <person name="Smith M.E."/>
            <person name="James T.Y."/>
            <person name="Grigoriev I.V."/>
        </authorList>
    </citation>
    <scope>NUCLEOTIDE SEQUENCE [LARGE SCALE GENOMIC DNA]</scope>
    <source>
        <strain evidence="4">RSA 468</strain>
    </source>
</reference>
<dbReference type="EMBL" id="ML002590">
    <property type="protein sequence ID" value="RKP36813.1"/>
    <property type="molecule type" value="Genomic_DNA"/>
</dbReference>
<feature type="compositionally biased region" description="Low complexity" evidence="2">
    <location>
        <begin position="61"/>
        <end position="72"/>
    </location>
</feature>
<organism evidence="3 4">
    <name type="scientific">Dimargaris cristalligena</name>
    <dbReference type="NCBI Taxonomy" id="215637"/>
    <lineage>
        <taxon>Eukaryota</taxon>
        <taxon>Fungi</taxon>
        <taxon>Fungi incertae sedis</taxon>
        <taxon>Zoopagomycota</taxon>
        <taxon>Kickxellomycotina</taxon>
        <taxon>Dimargaritomycetes</taxon>
        <taxon>Dimargaritales</taxon>
        <taxon>Dimargaritaceae</taxon>
        <taxon>Dimargaris</taxon>
    </lineage>
</organism>
<dbReference type="Gene3D" id="1.10.287.1490">
    <property type="match status" value="1"/>
</dbReference>
<feature type="region of interest" description="Disordered" evidence="2">
    <location>
        <begin position="59"/>
        <end position="78"/>
    </location>
</feature>
<feature type="region of interest" description="Disordered" evidence="2">
    <location>
        <begin position="208"/>
        <end position="242"/>
    </location>
</feature>
<evidence type="ECO:0000256" key="2">
    <source>
        <dbReference type="SAM" id="MobiDB-lite"/>
    </source>
</evidence>